<sequence length="103" mass="11289">MAKKLLNGGSLRSHRSKDSTSESFSPTFEHSRSFERGHCEVSQSVGLSINKSAASARVDGLVRSINTVTANPRRLFRANVKHLRGRLTPGPFYNDSMDGIVLS</sequence>
<feature type="region of interest" description="Disordered" evidence="1">
    <location>
        <begin position="1"/>
        <end position="35"/>
    </location>
</feature>
<dbReference type="Proteomes" id="UP000299102">
    <property type="component" value="Unassembled WGS sequence"/>
</dbReference>
<proteinExistence type="predicted"/>
<organism evidence="2 3">
    <name type="scientific">Eumeta variegata</name>
    <name type="common">Bagworm moth</name>
    <name type="synonym">Eumeta japonica</name>
    <dbReference type="NCBI Taxonomy" id="151549"/>
    <lineage>
        <taxon>Eukaryota</taxon>
        <taxon>Metazoa</taxon>
        <taxon>Ecdysozoa</taxon>
        <taxon>Arthropoda</taxon>
        <taxon>Hexapoda</taxon>
        <taxon>Insecta</taxon>
        <taxon>Pterygota</taxon>
        <taxon>Neoptera</taxon>
        <taxon>Endopterygota</taxon>
        <taxon>Lepidoptera</taxon>
        <taxon>Glossata</taxon>
        <taxon>Ditrysia</taxon>
        <taxon>Tineoidea</taxon>
        <taxon>Psychidae</taxon>
        <taxon>Oiketicinae</taxon>
        <taxon>Eumeta</taxon>
    </lineage>
</organism>
<evidence type="ECO:0000313" key="3">
    <source>
        <dbReference type="Proteomes" id="UP000299102"/>
    </source>
</evidence>
<gene>
    <name evidence="2" type="ORF">EVAR_97961_1</name>
</gene>
<comment type="caution">
    <text evidence="2">The sequence shown here is derived from an EMBL/GenBank/DDBJ whole genome shotgun (WGS) entry which is preliminary data.</text>
</comment>
<evidence type="ECO:0000313" key="2">
    <source>
        <dbReference type="EMBL" id="GBP61872.1"/>
    </source>
</evidence>
<dbReference type="AlphaFoldDB" id="A0A4C1XFW9"/>
<keyword evidence="3" id="KW-1185">Reference proteome</keyword>
<accession>A0A4C1XFW9</accession>
<protein>
    <submittedName>
        <fullName evidence="2">Uncharacterized protein</fullName>
    </submittedName>
</protein>
<reference evidence="2 3" key="1">
    <citation type="journal article" date="2019" name="Commun. Biol.">
        <title>The bagworm genome reveals a unique fibroin gene that provides high tensile strength.</title>
        <authorList>
            <person name="Kono N."/>
            <person name="Nakamura H."/>
            <person name="Ohtoshi R."/>
            <person name="Tomita M."/>
            <person name="Numata K."/>
            <person name="Arakawa K."/>
        </authorList>
    </citation>
    <scope>NUCLEOTIDE SEQUENCE [LARGE SCALE GENOMIC DNA]</scope>
</reference>
<evidence type="ECO:0000256" key="1">
    <source>
        <dbReference type="SAM" id="MobiDB-lite"/>
    </source>
</evidence>
<dbReference type="EMBL" id="BGZK01000825">
    <property type="protein sequence ID" value="GBP61872.1"/>
    <property type="molecule type" value="Genomic_DNA"/>
</dbReference>
<name>A0A4C1XFW9_EUMVA</name>